<keyword evidence="5 7" id="KW-0472">Membrane</keyword>
<evidence type="ECO:0000313" key="10">
    <source>
        <dbReference type="Proteomes" id="UP001153365"/>
    </source>
</evidence>
<dbReference type="InterPro" id="IPR001958">
    <property type="entry name" value="Tet-R_TetA/multi-R_MdtG-like"/>
</dbReference>
<keyword evidence="4 7" id="KW-1133">Transmembrane helix</keyword>
<accession>A0AAV0BUZ2</accession>
<proteinExistence type="predicted"/>
<evidence type="ECO:0000256" key="3">
    <source>
        <dbReference type="ARBA" id="ARBA00022692"/>
    </source>
</evidence>
<feature type="transmembrane region" description="Helical" evidence="7">
    <location>
        <begin position="137"/>
        <end position="155"/>
    </location>
</feature>
<feature type="region of interest" description="Disordered" evidence="6">
    <location>
        <begin position="268"/>
        <end position="300"/>
    </location>
</feature>
<dbReference type="Gene3D" id="1.20.1250.20">
    <property type="entry name" value="MFS general substrate transporter like domains"/>
    <property type="match status" value="1"/>
</dbReference>
<dbReference type="PRINTS" id="PR01035">
    <property type="entry name" value="TCRTETA"/>
</dbReference>
<evidence type="ECO:0000256" key="2">
    <source>
        <dbReference type="ARBA" id="ARBA00022448"/>
    </source>
</evidence>
<feature type="transmembrane region" description="Helical" evidence="7">
    <location>
        <begin position="472"/>
        <end position="490"/>
    </location>
</feature>
<feature type="transmembrane region" description="Helical" evidence="7">
    <location>
        <begin position="395"/>
        <end position="416"/>
    </location>
</feature>
<sequence length="515" mass="56615">MTSRLEDRDDRLNERTSLISILDGDTADVPQIILASENNNGRDDLDSLEIDRKKLVRKTPLPIRQIALLCIMRLTEPISFTLIFPFINQMLEDLKLSDDPKQIGYYAGLIESLFSVAQICTALFWGRLSDKIGRKPVMLTGLFGMGISVVLFGVQKTYVGLIVSRFIAGMMNGNIAVLQSIIGEITDSTNFADAAAYLPICYAVGSIVGPVLGGCLAKPADQYPNIFGQNKFLIEYPYFLPCFVGGSLNFIAIIIGVFFMEETLSSKKKKKPDPKSLSSQDPNTNYGTMSPTELNDEEVERSLVPKDPDSYAPSVWSLCTRPVLMLFLTVSTMHLQNVAWGATIPLYAYTSLKDGGLGLSLREIGFMLSVTGFGSIFVQLWVFSPFQRKYGAARLFSITNHFFTATYLILPIITYVARLPQAKNQLTLGLMAFVLALRSPGVMCYVCSLMLTNMLAPTSSALGTMNGMNQTFRAFAQAIGPILGTSLFALSISQNILGGNLVWLVLGLVSFELNF</sequence>
<dbReference type="SUPFAM" id="SSF103473">
    <property type="entry name" value="MFS general substrate transporter"/>
    <property type="match status" value="1"/>
</dbReference>
<dbReference type="Proteomes" id="UP001153365">
    <property type="component" value="Unassembled WGS sequence"/>
</dbReference>
<protein>
    <submittedName>
        <fullName evidence="9">Major facilitator superfamily domain-containing protein</fullName>
    </submittedName>
</protein>
<dbReference type="InterPro" id="IPR011701">
    <property type="entry name" value="MFS"/>
</dbReference>
<feature type="transmembrane region" description="Helical" evidence="7">
    <location>
        <begin position="236"/>
        <end position="260"/>
    </location>
</feature>
<feature type="transmembrane region" description="Helical" evidence="7">
    <location>
        <begin position="323"/>
        <end position="344"/>
    </location>
</feature>
<evidence type="ECO:0000256" key="6">
    <source>
        <dbReference type="SAM" id="MobiDB-lite"/>
    </source>
</evidence>
<keyword evidence="3 7" id="KW-0812">Transmembrane</keyword>
<dbReference type="AlphaFoldDB" id="A0AAV0BUZ2"/>
<keyword evidence="10" id="KW-1185">Reference proteome</keyword>
<evidence type="ECO:0000259" key="8">
    <source>
        <dbReference type="PROSITE" id="PS50850"/>
    </source>
</evidence>
<feature type="transmembrane region" description="Helical" evidence="7">
    <location>
        <begin position="194"/>
        <end position="216"/>
    </location>
</feature>
<dbReference type="InterPro" id="IPR036259">
    <property type="entry name" value="MFS_trans_sf"/>
</dbReference>
<feature type="transmembrane region" description="Helical" evidence="7">
    <location>
        <begin position="364"/>
        <end position="383"/>
    </location>
</feature>
<dbReference type="PANTHER" id="PTHR23504:SF15">
    <property type="entry name" value="MAJOR FACILITATOR SUPERFAMILY (MFS) PROFILE DOMAIN-CONTAINING PROTEIN"/>
    <property type="match status" value="1"/>
</dbReference>
<comment type="subcellular location">
    <subcellularLocation>
        <location evidence="1">Membrane</location>
        <topology evidence="1">Multi-pass membrane protein</topology>
    </subcellularLocation>
</comment>
<feature type="transmembrane region" description="Helical" evidence="7">
    <location>
        <begin position="66"/>
        <end position="87"/>
    </location>
</feature>
<dbReference type="GO" id="GO:0016020">
    <property type="term" value="C:membrane"/>
    <property type="evidence" value="ECO:0007669"/>
    <property type="project" value="UniProtKB-SubCell"/>
</dbReference>
<feature type="domain" description="Major facilitator superfamily (MFS) profile" evidence="8">
    <location>
        <begin position="65"/>
        <end position="515"/>
    </location>
</feature>
<dbReference type="GO" id="GO:0022857">
    <property type="term" value="F:transmembrane transporter activity"/>
    <property type="evidence" value="ECO:0007669"/>
    <property type="project" value="InterPro"/>
</dbReference>
<name>A0AAV0BUZ2_PHAPC</name>
<keyword evidence="2" id="KW-0813">Transport</keyword>
<evidence type="ECO:0000256" key="5">
    <source>
        <dbReference type="ARBA" id="ARBA00023136"/>
    </source>
</evidence>
<feature type="transmembrane region" description="Helical" evidence="7">
    <location>
        <begin position="428"/>
        <end position="451"/>
    </location>
</feature>
<reference evidence="9" key="1">
    <citation type="submission" date="2022-06" db="EMBL/GenBank/DDBJ databases">
        <authorList>
            <consortium name="SYNGENTA / RWTH Aachen University"/>
        </authorList>
    </citation>
    <scope>NUCLEOTIDE SEQUENCE</scope>
</reference>
<evidence type="ECO:0000256" key="4">
    <source>
        <dbReference type="ARBA" id="ARBA00022989"/>
    </source>
</evidence>
<gene>
    <name evidence="9" type="ORF">PPACK8108_LOCUS25569</name>
</gene>
<dbReference type="Pfam" id="PF07690">
    <property type="entry name" value="MFS_1"/>
    <property type="match status" value="1"/>
</dbReference>
<dbReference type="CDD" id="cd17330">
    <property type="entry name" value="MFS_SLC46_TetA_like"/>
    <property type="match status" value="1"/>
</dbReference>
<evidence type="ECO:0000256" key="1">
    <source>
        <dbReference type="ARBA" id="ARBA00004141"/>
    </source>
</evidence>
<comment type="caution">
    <text evidence="9">The sequence shown here is derived from an EMBL/GenBank/DDBJ whole genome shotgun (WGS) entry which is preliminary data.</text>
</comment>
<dbReference type="EMBL" id="CALTRL010006252">
    <property type="protein sequence ID" value="CAH7690273.1"/>
    <property type="molecule type" value="Genomic_DNA"/>
</dbReference>
<dbReference type="InterPro" id="IPR020846">
    <property type="entry name" value="MFS_dom"/>
</dbReference>
<dbReference type="PROSITE" id="PS50850">
    <property type="entry name" value="MFS"/>
    <property type="match status" value="1"/>
</dbReference>
<feature type="transmembrane region" description="Helical" evidence="7">
    <location>
        <begin position="161"/>
        <end position="182"/>
    </location>
</feature>
<feature type="compositionally biased region" description="Polar residues" evidence="6">
    <location>
        <begin position="280"/>
        <end position="293"/>
    </location>
</feature>
<organism evidence="9 10">
    <name type="scientific">Phakopsora pachyrhizi</name>
    <name type="common">Asian soybean rust disease fungus</name>
    <dbReference type="NCBI Taxonomy" id="170000"/>
    <lineage>
        <taxon>Eukaryota</taxon>
        <taxon>Fungi</taxon>
        <taxon>Dikarya</taxon>
        <taxon>Basidiomycota</taxon>
        <taxon>Pucciniomycotina</taxon>
        <taxon>Pucciniomycetes</taxon>
        <taxon>Pucciniales</taxon>
        <taxon>Phakopsoraceae</taxon>
        <taxon>Phakopsora</taxon>
    </lineage>
</organism>
<evidence type="ECO:0000313" key="9">
    <source>
        <dbReference type="EMBL" id="CAH7690273.1"/>
    </source>
</evidence>
<evidence type="ECO:0000256" key="7">
    <source>
        <dbReference type="SAM" id="Phobius"/>
    </source>
</evidence>
<feature type="transmembrane region" description="Helical" evidence="7">
    <location>
        <begin position="103"/>
        <end position="125"/>
    </location>
</feature>
<dbReference type="PANTHER" id="PTHR23504">
    <property type="entry name" value="MAJOR FACILITATOR SUPERFAMILY DOMAIN-CONTAINING PROTEIN 10"/>
    <property type="match status" value="1"/>
</dbReference>